<evidence type="ECO:0000256" key="1">
    <source>
        <dbReference type="SAM" id="Phobius"/>
    </source>
</evidence>
<keyword evidence="1" id="KW-1133">Transmembrane helix</keyword>
<keyword evidence="3" id="KW-1185">Reference proteome</keyword>
<dbReference type="EMBL" id="VLKY01000007">
    <property type="protein sequence ID" value="TWI53823.1"/>
    <property type="molecule type" value="Genomic_DNA"/>
</dbReference>
<feature type="transmembrane region" description="Helical" evidence="1">
    <location>
        <begin position="46"/>
        <end position="74"/>
    </location>
</feature>
<dbReference type="AlphaFoldDB" id="A0A562QAS0"/>
<sequence length="172" mass="19014">MFKAITIRAWEAIGKGYGYSLWIGPPLALLLIILQETLGWKTKTLVIAVLAIYAGPMLILGSFCTLALMGFLLWRCLKLSQSAFRRAWFRRSFLTALVLVLLPVSQIVLTELNLGGPFPIHWMLGSNPWDFLAMTSGLAMGNPWAWALAIGVMLSVRLCWLSPSCLDSATKA</sequence>
<feature type="transmembrane region" description="Helical" evidence="1">
    <location>
        <begin position="12"/>
        <end position="34"/>
    </location>
</feature>
<evidence type="ECO:0000313" key="2">
    <source>
        <dbReference type="EMBL" id="TWI53823.1"/>
    </source>
</evidence>
<feature type="transmembrane region" description="Helical" evidence="1">
    <location>
        <begin position="94"/>
        <end position="124"/>
    </location>
</feature>
<accession>A0A562QAS0</accession>
<evidence type="ECO:0000313" key="3">
    <source>
        <dbReference type="Proteomes" id="UP000316905"/>
    </source>
</evidence>
<comment type="caution">
    <text evidence="2">The sequence shown here is derived from an EMBL/GenBank/DDBJ whole genome shotgun (WGS) entry which is preliminary data.</text>
</comment>
<feature type="transmembrane region" description="Helical" evidence="1">
    <location>
        <begin position="144"/>
        <end position="161"/>
    </location>
</feature>
<keyword evidence="1" id="KW-0812">Transmembrane</keyword>
<gene>
    <name evidence="2" type="ORF">IQ22_02433</name>
</gene>
<reference evidence="2 3" key="1">
    <citation type="journal article" date="2015" name="Stand. Genomic Sci.">
        <title>Genomic Encyclopedia of Bacterial and Archaeal Type Strains, Phase III: the genomes of soil and plant-associated and newly described type strains.</title>
        <authorList>
            <person name="Whitman W.B."/>
            <person name="Woyke T."/>
            <person name="Klenk H.P."/>
            <person name="Zhou Y."/>
            <person name="Lilburn T.G."/>
            <person name="Beck B.J."/>
            <person name="De Vos P."/>
            <person name="Vandamme P."/>
            <person name="Eisen J.A."/>
            <person name="Garrity G."/>
            <person name="Hugenholtz P."/>
            <person name="Kyrpides N.C."/>
        </authorList>
    </citation>
    <scope>NUCLEOTIDE SEQUENCE [LARGE SCALE GENOMIC DNA]</scope>
    <source>
        <strain evidence="2 3">CGMCC 1.6858</strain>
    </source>
</reference>
<protein>
    <submittedName>
        <fullName evidence="2">Uncharacterized protein</fullName>
    </submittedName>
</protein>
<name>A0A562QAS0_9PSED</name>
<dbReference type="Proteomes" id="UP000316905">
    <property type="component" value="Unassembled WGS sequence"/>
</dbReference>
<proteinExistence type="predicted"/>
<keyword evidence="1" id="KW-0472">Membrane</keyword>
<organism evidence="2 3">
    <name type="scientific">Pseudomonas duriflava</name>
    <dbReference type="NCBI Taxonomy" id="459528"/>
    <lineage>
        <taxon>Bacteria</taxon>
        <taxon>Pseudomonadati</taxon>
        <taxon>Pseudomonadota</taxon>
        <taxon>Gammaproteobacteria</taxon>
        <taxon>Pseudomonadales</taxon>
        <taxon>Pseudomonadaceae</taxon>
        <taxon>Pseudomonas</taxon>
    </lineage>
</organism>